<gene>
    <name evidence="1" type="ORF">DI525_07230</name>
</gene>
<dbReference type="SUPFAM" id="SSF69118">
    <property type="entry name" value="AhpD-like"/>
    <property type="match status" value="1"/>
</dbReference>
<protein>
    <recommendedName>
        <fullName evidence="3">Carboxymuconolactone decarboxylase-like domain-containing protein</fullName>
    </recommendedName>
</protein>
<dbReference type="AlphaFoldDB" id="A0A2W5SYJ5"/>
<proteinExistence type="predicted"/>
<evidence type="ECO:0000313" key="2">
    <source>
        <dbReference type="Proteomes" id="UP000249432"/>
    </source>
</evidence>
<sequence>MFSFTLGYPSDDLIHKFQEEGKRCPKRGTPQEIESILHAGVYAGLPAAVEGAKIAQRIAEEETSEEK</sequence>
<dbReference type="EMBL" id="QFRA01000017">
    <property type="protein sequence ID" value="PZR04395.1"/>
    <property type="molecule type" value="Genomic_DNA"/>
</dbReference>
<evidence type="ECO:0008006" key="3">
    <source>
        <dbReference type="Google" id="ProtNLM"/>
    </source>
</evidence>
<name>A0A2W5SYJ5_9CORY</name>
<accession>A0A2W5SYJ5</accession>
<dbReference type="Proteomes" id="UP000249432">
    <property type="component" value="Unassembled WGS sequence"/>
</dbReference>
<dbReference type="InterPro" id="IPR029032">
    <property type="entry name" value="AhpD-like"/>
</dbReference>
<reference evidence="1 2" key="1">
    <citation type="submission" date="2017-08" db="EMBL/GenBank/DDBJ databases">
        <title>Infants hospitalized years apart are colonized by the same room-sourced microbial strains.</title>
        <authorList>
            <person name="Brooks B."/>
            <person name="Olm M.R."/>
            <person name="Firek B.A."/>
            <person name="Baker R."/>
            <person name="Thomas B.C."/>
            <person name="Morowitz M.J."/>
            <person name="Banfield J.F."/>
        </authorList>
    </citation>
    <scope>NUCLEOTIDE SEQUENCE [LARGE SCALE GENOMIC DNA]</scope>
    <source>
        <strain evidence="1">S2_003_000_R1_3</strain>
    </source>
</reference>
<evidence type="ECO:0000313" key="1">
    <source>
        <dbReference type="EMBL" id="PZR04395.1"/>
    </source>
</evidence>
<comment type="caution">
    <text evidence="1">The sequence shown here is derived from an EMBL/GenBank/DDBJ whole genome shotgun (WGS) entry which is preliminary data.</text>
</comment>
<organism evidence="1 2">
    <name type="scientific">Corynebacterium kroppenstedtii</name>
    <dbReference type="NCBI Taxonomy" id="161879"/>
    <lineage>
        <taxon>Bacteria</taxon>
        <taxon>Bacillati</taxon>
        <taxon>Actinomycetota</taxon>
        <taxon>Actinomycetes</taxon>
        <taxon>Mycobacteriales</taxon>
        <taxon>Corynebacteriaceae</taxon>
        <taxon>Corynebacterium</taxon>
    </lineage>
</organism>